<sequence length="100" mass="11147">MQSVTTAAQGRSHDLRSRRNRYLWMMGIRIACLPLAVITTGWVRWFFIAGAVVLPYIAVVIANAASRPAPGIIQEVTPPQRAQLPATTPNRKLNDQKHRS</sequence>
<name>A0A7K3LZ91_9ACTN</name>
<dbReference type="EMBL" id="WLZY01000001">
    <property type="protein sequence ID" value="NDL56346.1"/>
    <property type="molecule type" value="Genomic_DNA"/>
</dbReference>
<keyword evidence="2" id="KW-1133">Transmembrane helix</keyword>
<feature type="transmembrane region" description="Helical" evidence="2">
    <location>
        <begin position="45"/>
        <end position="65"/>
    </location>
</feature>
<keyword evidence="2" id="KW-0472">Membrane</keyword>
<accession>A0A7K3LZ91</accession>
<evidence type="ECO:0000256" key="1">
    <source>
        <dbReference type="SAM" id="MobiDB-lite"/>
    </source>
</evidence>
<gene>
    <name evidence="3" type="ORF">F7O44_04590</name>
</gene>
<dbReference type="Proteomes" id="UP000460435">
    <property type="component" value="Unassembled WGS sequence"/>
</dbReference>
<feature type="transmembrane region" description="Helical" evidence="2">
    <location>
        <begin position="21"/>
        <end position="39"/>
    </location>
</feature>
<comment type="caution">
    <text evidence="3">The sequence shown here is derived from an EMBL/GenBank/DDBJ whole genome shotgun (WGS) entry which is preliminary data.</text>
</comment>
<dbReference type="InterPro" id="IPR021449">
    <property type="entry name" value="DUF3099"/>
</dbReference>
<evidence type="ECO:0000313" key="4">
    <source>
        <dbReference type="Proteomes" id="UP000460435"/>
    </source>
</evidence>
<feature type="region of interest" description="Disordered" evidence="1">
    <location>
        <begin position="76"/>
        <end position="100"/>
    </location>
</feature>
<reference evidence="3 4" key="1">
    <citation type="submission" date="2019-11" db="EMBL/GenBank/DDBJ databases">
        <authorList>
            <person name="Li X.-J."/>
            <person name="Feng X.-M."/>
        </authorList>
    </citation>
    <scope>NUCLEOTIDE SEQUENCE [LARGE SCALE GENOMIC DNA]</scope>
    <source>
        <strain evidence="3 4">XMNu-373</strain>
    </source>
</reference>
<dbReference type="Pfam" id="PF11298">
    <property type="entry name" value="DUF3099"/>
    <property type="match status" value="1"/>
</dbReference>
<dbReference type="AlphaFoldDB" id="A0A7K3LZ91"/>
<organism evidence="3 4">
    <name type="scientific">Phytoactinopolyspora mesophila</name>
    <dbReference type="NCBI Taxonomy" id="2650750"/>
    <lineage>
        <taxon>Bacteria</taxon>
        <taxon>Bacillati</taxon>
        <taxon>Actinomycetota</taxon>
        <taxon>Actinomycetes</taxon>
        <taxon>Jiangellales</taxon>
        <taxon>Jiangellaceae</taxon>
        <taxon>Phytoactinopolyspora</taxon>
    </lineage>
</organism>
<keyword evidence="2" id="KW-0812">Transmembrane</keyword>
<evidence type="ECO:0000256" key="2">
    <source>
        <dbReference type="SAM" id="Phobius"/>
    </source>
</evidence>
<proteinExistence type="predicted"/>
<keyword evidence="4" id="KW-1185">Reference proteome</keyword>
<evidence type="ECO:0000313" key="3">
    <source>
        <dbReference type="EMBL" id="NDL56346.1"/>
    </source>
</evidence>
<protein>
    <submittedName>
        <fullName evidence="3">DUF3099 domain-containing protein</fullName>
    </submittedName>
</protein>